<evidence type="ECO:0000313" key="3">
    <source>
        <dbReference type="Proteomes" id="UP000064844"/>
    </source>
</evidence>
<dbReference type="Proteomes" id="UP000064844">
    <property type="component" value="Chromosome"/>
</dbReference>
<organism evidence="2 3">
    <name type="scientific">Intestinimonas butyriciproducens</name>
    <dbReference type="NCBI Taxonomy" id="1297617"/>
    <lineage>
        <taxon>Bacteria</taxon>
        <taxon>Bacillati</taxon>
        <taxon>Bacillota</taxon>
        <taxon>Clostridia</taxon>
        <taxon>Eubacteriales</taxon>
        <taxon>Intestinimonas</taxon>
    </lineage>
</organism>
<proteinExistence type="predicted"/>
<keyword evidence="1" id="KW-0812">Transmembrane</keyword>
<evidence type="ECO:0000256" key="1">
    <source>
        <dbReference type="SAM" id="Phobius"/>
    </source>
</evidence>
<dbReference type="AlphaFoldDB" id="A0A0S2W5M5"/>
<keyword evidence="1" id="KW-0472">Membrane</keyword>
<dbReference type="KEGG" id="ibu:IB211_02261c"/>
<keyword evidence="1" id="KW-1133">Transmembrane helix</keyword>
<reference evidence="3" key="2">
    <citation type="submission" date="2015-04" db="EMBL/GenBank/DDBJ databases">
        <title>A butyrogenic pathway from the amino acid lysine in a human gut commensal.</title>
        <authorList>
            <person name="de Vos W.M."/>
            <person name="Bui N.T.P."/>
            <person name="Plugge C.M."/>
            <person name="Ritari J."/>
        </authorList>
    </citation>
    <scope>NUCLEOTIDE SEQUENCE [LARGE SCALE GENOMIC DNA]</scope>
    <source>
        <strain evidence="3">AF211</strain>
    </source>
</reference>
<gene>
    <name evidence="2" type="ORF">IB211_02261c</name>
</gene>
<feature type="transmembrane region" description="Helical" evidence="1">
    <location>
        <begin position="65"/>
        <end position="83"/>
    </location>
</feature>
<name>A0A0S2W5M5_9FIRM</name>
<evidence type="ECO:0000313" key="2">
    <source>
        <dbReference type="EMBL" id="ALP94652.1"/>
    </source>
</evidence>
<accession>A0A0S2W5M5</accession>
<reference evidence="2 3" key="1">
    <citation type="journal article" date="2015" name="Nat. Commun.">
        <title>Production of butyrate from lysine and the Amadori product fructoselysine by a human gut commensal.</title>
        <authorList>
            <person name="Bui T.P."/>
            <person name="Ritari J."/>
            <person name="Boeren S."/>
            <person name="de Waard P."/>
            <person name="Plugge C.M."/>
            <person name="de Vos W.M."/>
        </authorList>
    </citation>
    <scope>NUCLEOTIDE SEQUENCE [LARGE SCALE GENOMIC DNA]</scope>
    <source>
        <strain evidence="2 3">AF211</strain>
    </source>
</reference>
<feature type="transmembrane region" description="Helical" evidence="1">
    <location>
        <begin position="13"/>
        <end position="35"/>
    </location>
</feature>
<dbReference type="STRING" id="1297617.IB211_02261c"/>
<dbReference type="EMBL" id="CP011307">
    <property type="protein sequence ID" value="ALP94652.1"/>
    <property type="molecule type" value="Genomic_DNA"/>
</dbReference>
<feature type="transmembrane region" description="Helical" evidence="1">
    <location>
        <begin position="95"/>
        <end position="115"/>
    </location>
</feature>
<protein>
    <submittedName>
        <fullName evidence="2">Uncharacterized protein</fullName>
    </submittedName>
</protein>
<keyword evidence="3" id="KW-1185">Reference proteome</keyword>
<sequence length="116" mass="12580">MGYVRPRKEGEDMLGILSASLALTLLLETTAAALWGLRRQNLLLGVMVNLLTNPAAVLLHQLFPGWGVTLVLEGAVVVIEGAYYAKYGLRIRHPWLLSLSANALSFGVGVVINRLL</sequence>
<dbReference type="eggNOG" id="ENOG5033FSH">
    <property type="taxonomic scope" value="Bacteria"/>
</dbReference>